<dbReference type="GeneID" id="112854864"/>
<dbReference type="GO" id="GO:0009566">
    <property type="term" value="P:fertilization"/>
    <property type="evidence" value="ECO:0007669"/>
    <property type="project" value="TreeGrafter"/>
</dbReference>
<dbReference type="Proteomes" id="UP000515131">
    <property type="component" value="Unplaced"/>
</dbReference>
<evidence type="ECO:0000313" key="2">
    <source>
        <dbReference type="Proteomes" id="UP000515131"/>
    </source>
</evidence>
<protein>
    <submittedName>
        <fullName evidence="3">Protein FAM170B</fullName>
    </submittedName>
</protein>
<dbReference type="GO" id="GO:0001669">
    <property type="term" value="C:acrosomal vesicle"/>
    <property type="evidence" value="ECO:0007669"/>
    <property type="project" value="TreeGrafter"/>
</dbReference>
<dbReference type="AlphaFoldDB" id="A0A6P6HFA8"/>
<evidence type="ECO:0000256" key="1">
    <source>
        <dbReference type="SAM" id="MobiDB-lite"/>
    </source>
</evidence>
<feature type="region of interest" description="Disordered" evidence="1">
    <location>
        <begin position="57"/>
        <end position="104"/>
    </location>
</feature>
<feature type="region of interest" description="Disordered" evidence="1">
    <location>
        <begin position="17"/>
        <end position="38"/>
    </location>
</feature>
<dbReference type="RefSeq" id="XP_025774203.1">
    <property type="nucleotide sequence ID" value="XM_025918418.1"/>
</dbReference>
<dbReference type="InterPro" id="IPR040879">
    <property type="entry name" value="Spt46-like"/>
</dbReference>
<dbReference type="KEGG" id="pcoo:112854864"/>
<gene>
    <name evidence="3" type="primary">FAM170B</name>
</gene>
<keyword evidence="2" id="KW-1185">Reference proteome</keyword>
<accession>A0A6P6HFA8</accession>
<dbReference type="Pfam" id="PF17734">
    <property type="entry name" value="Spt46"/>
    <property type="match status" value="1"/>
</dbReference>
<feature type="compositionally biased region" description="Polar residues" evidence="1">
    <location>
        <begin position="62"/>
        <end position="72"/>
    </location>
</feature>
<reference evidence="3" key="1">
    <citation type="submission" date="2025-08" db="UniProtKB">
        <authorList>
            <consortium name="RefSeq"/>
        </authorList>
    </citation>
    <scope>IDENTIFICATION</scope>
    <source>
        <tissue evidence="3">Blood</tissue>
    </source>
</reference>
<dbReference type="PANTHER" id="PTHR33517">
    <property type="entry name" value="PROTEIN FAM170B-RELATED"/>
    <property type="match status" value="1"/>
</dbReference>
<sequence length="333" mass="37016">MRSQNKARILVTTGSPAATWAGASGGLRHSPSQPSLNSWSAESSGLWCPVMKRHFTDHRGEQSPTDGTSLSLASPEPTGESVEVCGSGTVEREKTPSRSGPAIPHEENVCLAHRAPAMLSWSGSSSSRSSSEYQSYSQYPSCYSCLYDDEDTAQRRVCAFYTHVQTVQGVAVAWETESGFEPVSRKPRIHEAEFVKRQRRKGSSFEMASNSDLCWELEASKSHCCPEQDDAELLGPLECCPQELRDTPDWLVTTDYGLRCVACCRVFPTLEALLKHAQYGIQEGFSCQIFFEEMLERRRAWGQVREQKLEEEEEQSPSEGSECSRPQARALPS</sequence>
<evidence type="ECO:0000313" key="3">
    <source>
        <dbReference type="RefSeq" id="XP_025774203.1"/>
    </source>
</evidence>
<feature type="region of interest" description="Disordered" evidence="1">
    <location>
        <begin position="305"/>
        <end position="333"/>
    </location>
</feature>
<dbReference type="CTD" id="170370"/>
<proteinExistence type="predicted"/>
<name>A0A6P6HFA8_PUMCO</name>
<organism evidence="2 3">
    <name type="scientific">Puma concolor</name>
    <name type="common">Mountain lion</name>
    <name type="synonym">Felis concolor</name>
    <dbReference type="NCBI Taxonomy" id="9696"/>
    <lineage>
        <taxon>Eukaryota</taxon>
        <taxon>Metazoa</taxon>
        <taxon>Chordata</taxon>
        <taxon>Craniata</taxon>
        <taxon>Vertebrata</taxon>
        <taxon>Euteleostomi</taxon>
        <taxon>Mammalia</taxon>
        <taxon>Eutheria</taxon>
        <taxon>Laurasiatheria</taxon>
        <taxon>Carnivora</taxon>
        <taxon>Feliformia</taxon>
        <taxon>Felidae</taxon>
        <taxon>Felinae</taxon>
        <taxon>Puma</taxon>
    </lineage>
</organism>
<dbReference type="PANTHER" id="PTHR33517:SF2">
    <property type="entry name" value="PROTEIN FAM170B"/>
    <property type="match status" value="1"/>
</dbReference>